<evidence type="ECO:0000313" key="2">
    <source>
        <dbReference type="EMBL" id="GAA1684705.1"/>
    </source>
</evidence>
<evidence type="ECO:0008006" key="4">
    <source>
        <dbReference type="Google" id="ProtNLM"/>
    </source>
</evidence>
<name>A0ABN2HAP3_9ACTN</name>
<keyword evidence="1" id="KW-0732">Signal</keyword>
<comment type="caution">
    <text evidence="2">The sequence shown here is derived from an EMBL/GenBank/DDBJ whole genome shotgun (WGS) entry which is preliminary data.</text>
</comment>
<evidence type="ECO:0000256" key="1">
    <source>
        <dbReference type="SAM" id="SignalP"/>
    </source>
</evidence>
<protein>
    <recommendedName>
        <fullName evidence="4">LamG domain-containing protein</fullName>
    </recommendedName>
</protein>
<reference evidence="2 3" key="1">
    <citation type="journal article" date="2019" name="Int. J. Syst. Evol. Microbiol.">
        <title>The Global Catalogue of Microorganisms (GCM) 10K type strain sequencing project: providing services to taxonomists for standard genome sequencing and annotation.</title>
        <authorList>
            <consortium name="The Broad Institute Genomics Platform"/>
            <consortium name="The Broad Institute Genome Sequencing Center for Infectious Disease"/>
            <person name="Wu L."/>
            <person name="Ma J."/>
        </authorList>
    </citation>
    <scope>NUCLEOTIDE SEQUENCE [LARGE SCALE GENOMIC DNA]</scope>
    <source>
        <strain evidence="2 3">JCM 14718</strain>
    </source>
</reference>
<organism evidence="2 3">
    <name type="scientific">Fodinicola feengrottensis</name>
    <dbReference type="NCBI Taxonomy" id="435914"/>
    <lineage>
        <taxon>Bacteria</taxon>
        <taxon>Bacillati</taxon>
        <taxon>Actinomycetota</taxon>
        <taxon>Actinomycetes</taxon>
        <taxon>Mycobacteriales</taxon>
        <taxon>Fodinicola</taxon>
    </lineage>
</organism>
<proteinExistence type="predicted"/>
<dbReference type="EMBL" id="BAAANY010000013">
    <property type="protein sequence ID" value="GAA1684705.1"/>
    <property type="molecule type" value="Genomic_DNA"/>
</dbReference>
<evidence type="ECO:0000313" key="3">
    <source>
        <dbReference type="Proteomes" id="UP001500618"/>
    </source>
</evidence>
<keyword evidence="3" id="KW-1185">Reference proteome</keyword>
<dbReference type="Proteomes" id="UP001500618">
    <property type="component" value="Unassembled WGS sequence"/>
</dbReference>
<sequence length="200" mass="21089">MSVKQRAVVACMMAFGLVLVVAPAAAAAAVAPAWTTYSPSYTVQQQGCGTVSGLTFHLSCTSTSGYDRAERRYVDYSSGQRRFQGSFRITSMGGSRISLKQTFHDDVGPFFLLAVENGGRLYSVEGGATVASGATVGTTVAVQTIHTVGSKLQVYINGSLKFTESAPDGGNYYDKVGAYRTSSGSGPITVVWSNLAFAYQ</sequence>
<gene>
    <name evidence="2" type="ORF">GCM10009765_37560</name>
</gene>
<accession>A0ABN2HAP3</accession>
<feature type="signal peptide" evidence="1">
    <location>
        <begin position="1"/>
        <end position="26"/>
    </location>
</feature>
<dbReference type="RefSeq" id="WP_344311540.1">
    <property type="nucleotide sequence ID" value="NZ_BAAANY010000013.1"/>
</dbReference>
<feature type="chain" id="PRO_5045432564" description="LamG domain-containing protein" evidence="1">
    <location>
        <begin position="27"/>
        <end position="200"/>
    </location>
</feature>